<proteinExistence type="predicted"/>
<reference evidence="2" key="2">
    <citation type="submission" date="2019-10" db="EMBL/GenBank/DDBJ databases">
        <title>A de novo genome assembly of a pear dwarfing rootstock.</title>
        <authorList>
            <person name="Wang F."/>
            <person name="Wang J."/>
            <person name="Li S."/>
            <person name="Zhang Y."/>
            <person name="Fang M."/>
            <person name="Ma L."/>
            <person name="Zhao Y."/>
            <person name="Jiang S."/>
        </authorList>
    </citation>
    <scope>NUCLEOTIDE SEQUENCE [LARGE SCALE GENOMIC DNA]</scope>
</reference>
<reference evidence="1 2" key="1">
    <citation type="submission" date="2019-09" db="EMBL/GenBank/DDBJ databases">
        <authorList>
            <person name="Ou C."/>
        </authorList>
    </citation>
    <scope>NUCLEOTIDE SEQUENCE [LARGE SCALE GENOMIC DNA]</scope>
    <source>
        <strain evidence="1">S2</strain>
        <tissue evidence="1">Leaf</tissue>
    </source>
</reference>
<comment type="caution">
    <text evidence="1">The sequence shown here is derived from an EMBL/GenBank/DDBJ whole genome shotgun (WGS) entry which is preliminary data.</text>
</comment>
<protein>
    <submittedName>
        <fullName evidence="1">Uncharacterized protein</fullName>
    </submittedName>
</protein>
<gene>
    <name evidence="1" type="ORF">D8674_023835</name>
</gene>
<organism evidence="1 2">
    <name type="scientific">Pyrus ussuriensis x Pyrus communis</name>
    <dbReference type="NCBI Taxonomy" id="2448454"/>
    <lineage>
        <taxon>Eukaryota</taxon>
        <taxon>Viridiplantae</taxon>
        <taxon>Streptophyta</taxon>
        <taxon>Embryophyta</taxon>
        <taxon>Tracheophyta</taxon>
        <taxon>Spermatophyta</taxon>
        <taxon>Magnoliopsida</taxon>
        <taxon>eudicotyledons</taxon>
        <taxon>Gunneridae</taxon>
        <taxon>Pentapetalae</taxon>
        <taxon>rosids</taxon>
        <taxon>fabids</taxon>
        <taxon>Rosales</taxon>
        <taxon>Rosaceae</taxon>
        <taxon>Amygdaloideae</taxon>
        <taxon>Maleae</taxon>
        <taxon>Pyrus</taxon>
    </lineage>
</organism>
<dbReference type="OrthoDB" id="1162612at2759"/>
<sequence>MAMQMAQYQTRMEIEDAELFNAEVELFNSFMQSEHNGESSHRGSVTGYSYVQRDREECHDRMMKDYFIERPRFPAHDFGGVVNHYFERRVDATGRQGLSPHQKLTSAFRMLANGCSADSTDEYCRLAESTAIENLKRFCKAIEGIYGATYLRNPNRADLKRLLRKAEKKRLPWHDRKSRLYALGVEELSYWLGWPIQGPS</sequence>
<dbReference type="EMBL" id="SMOL01000231">
    <property type="protein sequence ID" value="KAB2621653.1"/>
    <property type="molecule type" value="Genomic_DNA"/>
</dbReference>
<evidence type="ECO:0000313" key="1">
    <source>
        <dbReference type="EMBL" id="KAB2621653.1"/>
    </source>
</evidence>
<evidence type="ECO:0000313" key="2">
    <source>
        <dbReference type="Proteomes" id="UP000327157"/>
    </source>
</evidence>
<name>A0A5N5H4T5_9ROSA</name>
<accession>A0A5N5H4T5</accession>
<dbReference type="AlphaFoldDB" id="A0A5N5H4T5"/>
<keyword evidence="2" id="KW-1185">Reference proteome</keyword>
<dbReference type="Proteomes" id="UP000327157">
    <property type="component" value="Chromosome 4"/>
</dbReference>
<dbReference type="PANTHER" id="PTHR47150:SF7">
    <property type="entry name" value="NUCLEASE"/>
    <property type="match status" value="1"/>
</dbReference>
<dbReference type="PANTHER" id="PTHR47150">
    <property type="entry name" value="OS12G0169200 PROTEIN"/>
    <property type="match status" value="1"/>
</dbReference>
<reference evidence="1 2" key="3">
    <citation type="submission" date="2019-11" db="EMBL/GenBank/DDBJ databases">
        <title>A de novo genome assembly of a pear dwarfing rootstock.</title>
        <authorList>
            <person name="Wang F."/>
            <person name="Wang J."/>
            <person name="Li S."/>
            <person name="Zhang Y."/>
            <person name="Fang M."/>
            <person name="Ma L."/>
            <person name="Zhao Y."/>
            <person name="Jiang S."/>
        </authorList>
    </citation>
    <scope>NUCLEOTIDE SEQUENCE [LARGE SCALE GENOMIC DNA]</scope>
    <source>
        <strain evidence="1">S2</strain>
        <tissue evidence="1">Leaf</tissue>
    </source>
</reference>